<dbReference type="Pfam" id="PF13650">
    <property type="entry name" value="Asp_protease_2"/>
    <property type="match status" value="1"/>
</dbReference>
<dbReference type="Proteomes" id="UP000033497">
    <property type="component" value="Unassembled WGS sequence"/>
</dbReference>
<dbReference type="CDD" id="cd05483">
    <property type="entry name" value="retropepsin_like_bacteria"/>
    <property type="match status" value="1"/>
</dbReference>
<dbReference type="InterPro" id="IPR001995">
    <property type="entry name" value="Peptidase_A2_cat"/>
</dbReference>
<evidence type="ECO:0000259" key="3">
    <source>
        <dbReference type="PROSITE" id="PS50106"/>
    </source>
</evidence>
<keyword evidence="6" id="KW-1185">Reference proteome</keyword>
<comment type="caution">
    <text evidence="5">The sequence shown here is derived from an EMBL/GenBank/DDBJ whole genome shotgun (WGS) entry which is preliminary data.</text>
</comment>
<protein>
    <recommendedName>
        <fullName evidence="7">Signaling protein</fullName>
    </recommendedName>
</protein>
<dbReference type="InterPro" id="IPR021109">
    <property type="entry name" value="Peptidase_aspartic_dom_sf"/>
</dbReference>
<evidence type="ECO:0000256" key="1">
    <source>
        <dbReference type="ARBA" id="ARBA00022801"/>
    </source>
</evidence>
<dbReference type="Gene3D" id="2.30.42.10">
    <property type="match status" value="1"/>
</dbReference>
<evidence type="ECO:0000313" key="6">
    <source>
        <dbReference type="Proteomes" id="UP000033497"/>
    </source>
</evidence>
<gene>
    <name evidence="5" type="ORF">MB09_09750</name>
</gene>
<dbReference type="InterPro" id="IPR034122">
    <property type="entry name" value="Retropepsin-like_bacterial"/>
</dbReference>
<feature type="domain" description="PDZ" evidence="3">
    <location>
        <begin position="343"/>
        <end position="432"/>
    </location>
</feature>
<evidence type="ECO:0008006" key="7">
    <source>
        <dbReference type="Google" id="ProtNLM"/>
    </source>
</evidence>
<keyword evidence="1" id="KW-0378">Hydrolase</keyword>
<feature type="domain" description="Peptidase A2" evidence="4">
    <location>
        <begin position="57"/>
        <end position="94"/>
    </location>
</feature>
<evidence type="ECO:0000259" key="4">
    <source>
        <dbReference type="PROSITE" id="PS50175"/>
    </source>
</evidence>
<dbReference type="PROSITE" id="PS50175">
    <property type="entry name" value="ASP_PROT_RETROV"/>
    <property type="match status" value="1"/>
</dbReference>
<evidence type="ECO:0000256" key="2">
    <source>
        <dbReference type="SAM" id="SignalP"/>
    </source>
</evidence>
<accession>A0ABR5DI30</accession>
<dbReference type="InterPro" id="IPR041489">
    <property type="entry name" value="PDZ_6"/>
</dbReference>
<sequence>MKILRKALVLLFFLCFSVASVAQIGFFLQNNKKRDKIPFKLVNNLPIVQIEINGTPLSFILDTGVKSTILFSLEEADSLQLRNTNPVMLQGLGSGGAVEALRSLNNKVKVGSAIDNDHDLYIIFDSTLSFSPRMGIPVHGILGNEFFQNFIVKINYATEVITIYNPKKNKLKACRKCEDLPLNFVGGKSYFSLQVESENASKEVTLLVDSGSSDVMWLFDAAGFIQESPPNYFKDFLGLGLSGNIFGKRTRIRKLSVGGLQLKEVNTSFPEEEAIVKARYYEDRDGSVGGGFLSRFTVTFDYANKMVRFKKNRKFKEPFHYNMSGLTLEHQGMELVKEERQASVNTNRMNQNESLSANSISVTTEVHFSLVPKYIVAEIREGSPADLAGIQKGDEVISINGKPCYQYKLYKLIEIFSSDEGKRISLEIKRGDYINKFKFTLKSVF</sequence>
<dbReference type="EMBL" id="JSVU01000005">
    <property type="protein sequence ID" value="KJJ38434.1"/>
    <property type="molecule type" value="Genomic_DNA"/>
</dbReference>
<keyword evidence="2" id="KW-0732">Signal</keyword>
<evidence type="ECO:0000313" key="5">
    <source>
        <dbReference type="EMBL" id="KJJ38434.1"/>
    </source>
</evidence>
<dbReference type="SUPFAM" id="SSF50630">
    <property type="entry name" value="Acid proteases"/>
    <property type="match status" value="1"/>
</dbReference>
<dbReference type="SUPFAM" id="SSF50156">
    <property type="entry name" value="PDZ domain-like"/>
    <property type="match status" value="1"/>
</dbReference>
<dbReference type="InterPro" id="IPR036034">
    <property type="entry name" value="PDZ_sf"/>
</dbReference>
<dbReference type="PROSITE" id="PS50106">
    <property type="entry name" value="PDZ"/>
    <property type="match status" value="1"/>
</dbReference>
<dbReference type="Gene3D" id="2.40.70.10">
    <property type="entry name" value="Acid Proteases"/>
    <property type="match status" value="2"/>
</dbReference>
<feature type="signal peptide" evidence="2">
    <location>
        <begin position="1"/>
        <end position="22"/>
    </location>
</feature>
<feature type="chain" id="PRO_5045915288" description="Signaling protein" evidence="2">
    <location>
        <begin position="23"/>
        <end position="445"/>
    </location>
</feature>
<organism evidence="5 6">
    <name type="scientific">Aequorivita vladivostokensis</name>
    <dbReference type="NCBI Taxonomy" id="171194"/>
    <lineage>
        <taxon>Bacteria</taxon>
        <taxon>Pseudomonadati</taxon>
        <taxon>Bacteroidota</taxon>
        <taxon>Flavobacteriia</taxon>
        <taxon>Flavobacteriales</taxon>
        <taxon>Flavobacteriaceae</taxon>
        <taxon>Aequorivita</taxon>
    </lineage>
</organism>
<dbReference type="Pfam" id="PF17820">
    <property type="entry name" value="PDZ_6"/>
    <property type="match status" value="1"/>
</dbReference>
<dbReference type="InterPro" id="IPR001478">
    <property type="entry name" value="PDZ"/>
</dbReference>
<dbReference type="SMART" id="SM00228">
    <property type="entry name" value="PDZ"/>
    <property type="match status" value="1"/>
</dbReference>
<proteinExistence type="predicted"/>
<reference evidence="5 6" key="1">
    <citation type="submission" date="2014-10" db="EMBL/GenBank/DDBJ databases">
        <title>Genome sequencing of Vitellibacter vladivostokensis KMM 3516.</title>
        <authorList>
            <person name="Thevarajoo S."/>
            <person name="Selvaratnam C."/>
            <person name="Goh K.M."/>
            <person name="Chong C.S."/>
        </authorList>
    </citation>
    <scope>NUCLEOTIDE SEQUENCE [LARGE SCALE GENOMIC DNA]</scope>
    <source>
        <strain evidence="5 6">KMM 3516</strain>
    </source>
</reference>
<name>A0ABR5DI30_9FLAO</name>